<dbReference type="InterPro" id="IPR036388">
    <property type="entry name" value="WH-like_DNA-bd_sf"/>
</dbReference>
<protein>
    <submittedName>
        <fullName evidence="1">Uncharacterized protein</fullName>
    </submittedName>
</protein>
<name>A0ABD3UN06_9LAMI</name>
<proteinExistence type="predicted"/>
<dbReference type="EMBL" id="JBJXBP010000001">
    <property type="protein sequence ID" value="KAL3849908.1"/>
    <property type="molecule type" value="Genomic_DNA"/>
</dbReference>
<reference evidence="1 2" key="1">
    <citation type="submission" date="2024-12" db="EMBL/GenBank/DDBJ databases">
        <title>The unique morphological basis and parallel evolutionary history of personate flowers in Penstemon.</title>
        <authorList>
            <person name="Depatie T.H."/>
            <person name="Wessinger C.A."/>
        </authorList>
    </citation>
    <scope>NUCLEOTIDE SEQUENCE [LARGE SCALE GENOMIC DNA]</scope>
    <source>
        <strain evidence="1">WTNN_2</strain>
        <tissue evidence="1">Leaf</tissue>
    </source>
</reference>
<sequence>MEGMIPLPTVDEKKKVVEDVEKDRRYNVDPSLLDIKLIKKRIEDLIMRDYLEREEKNPKMFKYLARLGL</sequence>
<dbReference type="Proteomes" id="UP001634393">
    <property type="component" value="Unassembled WGS sequence"/>
</dbReference>
<organism evidence="1 2">
    <name type="scientific">Penstemon smallii</name>
    <dbReference type="NCBI Taxonomy" id="265156"/>
    <lineage>
        <taxon>Eukaryota</taxon>
        <taxon>Viridiplantae</taxon>
        <taxon>Streptophyta</taxon>
        <taxon>Embryophyta</taxon>
        <taxon>Tracheophyta</taxon>
        <taxon>Spermatophyta</taxon>
        <taxon>Magnoliopsida</taxon>
        <taxon>eudicotyledons</taxon>
        <taxon>Gunneridae</taxon>
        <taxon>Pentapetalae</taxon>
        <taxon>asterids</taxon>
        <taxon>lamiids</taxon>
        <taxon>Lamiales</taxon>
        <taxon>Plantaginaceae</taxon>
        <taxon>Cheloneae</taxon>
        <taxon>Penstemon</taxon>
    </lineage>
</organism>
<comment type="caution">
    <text evidence="1">The sequence shown here is derived from an EMBL/GenBank/DDBJ whole genome shotgun (WGS) entry which is preliminary data.</text>
</comment>
<evidence type="ECO:0000313" key="1">
    <source>
        <dbReference type="EMBL" id="KAL3849908.1"/>
    </source>
</evidence>
<dbReference type="AlphaFoldDB" id="A0ABD3UN06"/>
<gene>
    <name evidence="1" type="ORF">ACJIZ3_011790</name>
</gene>
<dbReference type="InterPro" id="IPR036390">
    <property type="entry name" value="WH_DNA-bd_sf"/>
</dbReference>
<keyword evidence="2" id="KW-1185">Reference proteome</keyword>
<evidence type="ECO:0000313" key="2">
    <source>
        <dbReference type="Proteomes" id="UP001634393"/>
    </source>
</evidence>
<accession>A0ABD3UN06</accession>
<dbReference type="SUPFAM" id="SSF46785">
    <property type="entry name" value="Winged helix' DNA-binding domain"/>
    <property type="match status" value="1"/>
</dbReference>
<dbReference type="Gene3D" id="1.10.10.10">
    <property type="entry name" value="Winged helix-like DNA-binding domain superfamily/Winged helix DNA-binding domain"/>
    <property type="match status" value="1"/>
</dbReference>